<organism evidence="1 2">
    <name type="scientific">Carnegiea gigantea</name>
    <dbReference type="NCBI Taxonomy" id="171969"/>
    <lineage>
        <taxon>Eukaryota</taxon>
        <taxon>Viridiplantae</taxon>
        <taxon>Streptophyta</taxon>
        <taxon>Embryophyta</taxon>
        <taxon>Tracheophyta</taxon>
        <taxon>Spermatophyta</taxon>
        <taxon>Magnoliopsida</taxon>
        <taxon>eudicotyledons</taxon>
        <taxon>Gunneridae</taxon>
        <taxon>Pentapetalae</taxon>
        <taxon>Caryophyllales</taxon>
        <taxon>Cactineae</taxon>
        <taxon>Cactaceae</taxon>
        <taxon>Cactoideae</taxon>
        <taxon>Echinocereeae</taxon>
        <taxon>Carnegiea</taxon>
    </lineage>
</organism>
<name>A0A9Q1Q7R7_9CARY</name>
<protein>
    <submittedName>
        <fullName evidence="1">Uncharacterized protein</fullName>
    </submittedName>
</protein>
<dbReference type="AlphaFoldDB" id="A0A9Q1Q7R7"/>
<accession>A0A9Q1Q7R7</accession>
<evidence type="ECO:0000313" key="2">
    <source>
        <dbReference type="Proteomes" id="UP001153076"/>
    </source>
</evidence>
<keyword evidence="2" id="KW-1185">Reference proteome</keyword>
<comment type="caution">
    <text evidence="1">The sequence shown here is derived from an EMBL/GenBank/DDBJ whole genome shotgun (WGS) entry which is preliminary data.</text>
</comment>
<reference evidence="1" key="1">
    <citation type="submission" date="2022-04" db="EMBL/GenBank/DDBJ databases">
        <title>Carnegiea gigantea Genome sequencing and assembly v2.</title>
        <authorList>
            <person name="Copetti D."/>
            <person name="Sanderson M.J."/>
            <person name="Burquez A."/>
            <person name="Wojciechowski M.F."/>
        </authorList>
    </citation>
    <scope>NUCLEOTIDE SEQUENCE</scope>
    <source>
        <strain evidence="1">SGP5-SGP5p</strain>
        <tissue evidence="1">Aerial part</tissue>
    </source>
</reference>
<evidence type="ECO:0000313" key="1">
    <source>
        <dbReference type="EMBL" id="KAJ8432117.1"/>
    </source>
</evidence>
<gene>
    <name evidence="1" type="ORF">Cgig2_027305</name>
</gene>
<dbReference type="Proteomes" id="UP001153076">
    <property type="component" value="Unassembled WGS sequence"/>
</dbReference>
<sequence length="167" mass="18918">MRKHGDPPNKDDWKKVVALLPSLRILYETTLKLSGPLYALSNLESKGSLYNKEMRKHGDPPNKDDWKKVVALLPSLRILYETTLKLSGPLYVTEHPFAITLASEPERYALFCTLLEVLVFTFTAHSQRQDYALRAGAILRKLRLKLKGKSVHSSVQSNGMGIKSQRN</sequence>
<dbReference type="EMBL" id="JAKOGI010000634">
    <property type="protein sequence ID" value="KAJ8432117.1"/>
    <property type="molecule type" value="Genomic_DNA"/>
</dbReference>
<proteinExistence type="predicted"/>